<feature type="region of interest" description="Disordered" evidence="1">
    <location>
        <begin position="56"/>
        <end position="83"/>
    </location>
</feature>
<dbReference type="EMBL" id="ADBV01015378">
    <property type="protein sequence ID" value="EJW72781.1"/>
    <property type="molecule type" value="Genomic_DNA"/>
</dbReference>
<evidence type="ECO:0000313" key="2">
    <source>
        <dbReference type="EMBL" id="EJW72781.1"/>
    </source>
</evidence>
<comment type="caution">
    <text evidence="2">The sequence shown here is derived from an EMBL/GenBank/DDBJ whole genome shotgun (WGS) entry which is preliminary data.</text>
</comment>
<evidence type="ECO:0000313" key="3">
    <source>
        <dbReference type="Proteomes" id="UP000004810"/>
    </source>
</evidence>
<proteinExistence type="predicted"/>
<organism evidence="2 3">
    <name type="scientific">Wuchereria bancrofti</name>
    <dbReference type="NCBI Taxonomy" id="6293"/>
    <lineage>
        <taxon>Eukaryota</taxon>
        <taxon>Metazoa</taxon>
        <taxon>Ecdysozoa</taxon>
        <taxon>Nematoda</taxon>
        <taxon>Chromadorea</taxon>
        <taxon>Rhabditida</taxon>
        <taxon>Spirurina</taxon>
        <taxon>Spiruromorpha</taxon>
        <taxon>Filarioidea</taxon>
        <taxon>Onchocercidae</taxon>
        <taxon>Wuchereria</taxon>
    </lineage>
</organism>
<name>J9DT20_WUCBA</name>
<dbReference type="Proteomes" id="UP000004810">
    <property type="component" value="Unassembled WGS sequence"/>
</dbReference>
<reference evidence="3" key="1">
    <citation type="submission" date="2012-08" db="EMBL/GenBank/DDBJ databases">
        <title>The Genome Sequence of Wuchereria bancrofti.</title>
        <authorList>
            <person name="Nutman T.B."/>
            <person name="Fink D.L."/>
            <person name="Russ C."/>
            <person name="Young S."/>
            <person name="Zeng Q."/>
            <person name="Koehrsen M."/>
            <person name="Alvarado L."/>
            <person name="Berlin A."/>
            <person name="Chapman S.B."/>
            <person name="Chen Z."/>
            <person name="Freedman E."/>
            <person name="Gellesch M."/>
            <person name="Goldberg J."/>
            <person name="Griggs A."/>
            <person name="Gujja S."/>
            <person name="Heilman E.R."/>
            <person name="Heiman D."/>
            <person name="Hepburn T."/>
            <person name="Howarth C."/>
            <person name="Jen D."/>
            <person name="Larson L."/>
            <person name="Lewis B."/>
            <person name="Mehta T."/>
            <person name="Park D."/>
            <person name="Pearson M."/>
            <person name="Roberts A."/>
            <person name="Saif S."/>
            <person name="Shea T."/>
            <person name="Shenoy N."/>
            <person name="Sisk P."/>
            <person name="Stolte C."/>
            <person name="Sykes S."/>
            <person name="Walk T."/>
            <person name="White J."/>
            <person name="Yandava C."/>
            <person name="Haas B."/>
            <person name="Henn M.R."/>
            <person name="Nusbaum C."/>
            <person name="Birren B."/>
        </authorList>
    </citation>
    <scope>NUCLEOTIDE SEQUENCE [LARGE SCALE GENOMIC DNA]</scope>
    <source>
        <strain evidence="3">NA</strain>
    </source>
</reference>
<dbReference type="AlphaFoldDB" id="J9DT20"/>
<accession>J9DT20</accession>
<gene>
    <name evidence="2" type="ORF">WUBG_16314</name>
</gene>
<sequence length="97" mass="10887">MESVTNSWDVAVLNSDKERCDRCSDEVGKSSIGCDEKMGMKCDQLHSDISKKTEGDIEDIEITKGNLEQDKDKSSNSETLSDDEIVELVRNPKIFRS</sequence>
<protein>
    <submittedName>
        <fullName evidence="2">Uncharacterized protein</fullName>
    </submittedName>
</protein>
<evidence type="ECO:0000256" key="1">
    <source>
        <dbReference type="SAM" id="MobiDB-lite"/>
    </source>
</evidence>